<dbReference type="Gene3D" id="1.10.150.130">
    <property type="match status" value="1"/>
</dbReference>
<dbReference type="InterPro" id="IPR025166">
    <property type="entry name" value="Integrase_DNA_bind_dom"/>
</dbReference>
<accession>A0A5B9CY04</accession>
<dbReference type="InterPro" id="IPR011010">
    <property type="entry name" value="DNA_brk_join_enz"/>
</dbReference>
<dbReference type="PROSITE" id="PS51898">
    <property type="entry name" value="TYR_RECOMBINASE"/>
    <property type="match status" value="1"/>
</dbReference>
<keyword evidence="3" id="KW-0238">DNA-binding</keyword>
<dbReference type="PANTHER" id="PTHR30629:SF2">
    <property type="entry name" value="PROPHAGE INTEGRASE INTS-RELATED"/>
    <property type="match status" value="1"/>
</dbReference>
<dbReference type="SUPFAM" id="SSF56349">
    <property type="entry name" value="DNA breaking-rejoining enzymes"/>
    <property type="match status" value="1"/>
</dbReference>
<dbReference type="AlphaFoldDB" id="A0A5B9CY04"/>
<protein>
    <submittedName>
        <fullName evidence="6">Prophage integrase IntA</fullName>
    </submittedName>
</protein>
<evidence type="ECO:0000313" key="6">
    <source>
        <dbReference type="EMBL" id="QEE09474.1"/>
    </source>
</evidence>
<dbReference type="InterPro" id="IPR053876">
    <property type="entry name" value="Phage_int_M"/>
</dbReference>
<evidence type="ECO:0000313" key="7">
    <source>
        <dbReference type="Proteomes" id="UP000321940"/>
    </source>
</evidence>
<gene>
    <name evidence="6" type="ORF">D1093_07615</name>
</gene>
<organism evidence="6 7">
    <name type="scientific">Bartonella kosoyi</name>
    <dbReference type="NCBI Taxonomy" id="2133959"/>
    <lineage>
        <taxon>Bacteria</taxon>
        <taxon>Pseudomonadati</taxon>
        <taxon>Pseudomonadota</taxon>
        <taxon>Alphaproteobacteria</taxon>
        <taxon>Hyphomicrobiales</taxon>
        <taxon>Bartonellaceae</taxon>
        <taxon>Bartonella</taxon>
    </lineage>
</organism>
<dbReference type="InterPro" id="IPR050808">
    <property type="entry name" value="Phage_Integrase"/>
</dbReference>
<dbReference type="GO" id="GO:0003677">
    <property type="term" value="F:DNA binding"/>
    <property type="evidence" value="ECO:0007669"/>
    <property type="project" value="UniProtKB-KW"/>
</dbReference>
<dbReference type="Proteomes" id="UP000321940">
    <property type="component" value="Chromosome"/>
</dbReference>
<dbReference type="KEGG" id="bky:D1093_07615"/>
<dbReference type="Pfam" id="PF13356">
    <property type="entry name" value="Arm-DNA-bind_3"/>
    <property type="match status" value="1"/>
</dbReference>
<dbReference type="RefSeq" id="WP_120101723.1">
    <property type="nucleotide sequence ID" value="NZ_CP031843.2"/>
</dbReference>
<dbReference type="Pfam" id="PF22022">
    <property type="entry name" value="Phage_int_M"/>
    <property type="match status" value="1"/>
</dbReference>
<evidence type="ECO:0000259" key="5">
    <source>
        <dbReference type="PROSITE" id="PS51898"/>
    </source>
</evidence>
<dbReference type="InterPro" id="IPR010998">
    <property type="entry name" value="Integrase_recombinase_N"/>
</dbReference>
<comment type="similarity">
    <text evidence="1">Belongs to the 'phage' integrase family.</text>
</comment>
<dbReference type="EMBL" id="CP031843">
    <property type="protein sequence ID" value="QEE09474.1"/>
    <property type="molecule type" value="Genomic_DNA"/>
</dbReference>
<evidence type="ECO:0000256" key="4">
    <source>
        <dbReference type="ARBA" id="ARBA00023172"/>
    </source>
</evidence>
<keyword evidence="7" id="KW-1185">Reference proteome</keyword>
<dbReference type="Pfam" id="PF00589">
    <property type="entry name" value="Phage_integrase"/>
    <property type="match status" value="1"/>
</dbReference>
<dbReference type="GO" id="GO:0006310">
    <property type="term" value="P:DNA recombination"/>
    <property type="evidence" value="ECO:0007669"/>
    <property type="project" value="UniProtKB-KW"/>
</dbReference>
<dbReference type="GO" id="GO:0015074">
    <property type="term" value="P:DNA integration"/>
    <property type="evidence" value="ECO:0007669"/>
    <property type="project" value="UniProtKB-KW"/>
</dbReference>
<dbReference type="PANTHER" id="PTHR30629">
    <property type="entry name" value="PROPHAGE INTEGRASE"/>
    <property type="match status" value="1"/>
</dbReference>
<sequence>MVSRTRTRDRLSVLSVKNLSKGKYADGAGLWLIKTAQNQGRWIFRFDFNKKRREMGLGSCSVVSLKEARLKATACRDLLHQGIDPIRKRKNEKLRQAVDSISLQKIVLSAFEAKKSELKNEGKAARWLAPLTLHVFPKLGDIAITELTQFDIKECLLPIWKTKNETASKALSRLNIAIKHAAARGIDVDMQLVPKAKALLGKFIQNVQNIPAMPWQEVPAFYQSLDDKILSNLALKLLILTGVRSYPLRYLRLEQIDKNTWTIPKENMKGIVGKVSDFRVPLSDEALKVIEKSLPFEKNGFLFAGSSGKPISDVTLSKFMKDKGFDYRPHGFRSSLRDWIAETTSTPFEIAETVLAHSVGSSVTKAYMRTDFLEQRHTLMEQWAAFITGAT</sequence>
<proteinExistence type="inferred from homology"/>
<keyword evidence="2" id="KW-0229">DNA integration</keyword>
<dbReference type="Gene3D" id="1.10.443.10">
    <property type="entry name" value="Intergrase catalytic core"/>
    <property type="match status" value="1"/>
</dbReference>
<dbReference type="InterPro" id="IPR013762">
    <property type="entry name" value="Integrase-like_cat_sf"/>
</dbReference>
<name>A0A5B9CY04_9HYPH</name>
<dbReference type="Gene3D" id="3.30.160.390">
    <property type="entry name" value="Integrase, DNA-binding domain"/>
    <property type="match status" value="1"/>
</dbReference>
<dbReference type="InterPro" id="IPR038488">
    <property type="entry name" value="Integrase_DNA-bd_sf"/>
</dbReference>
<evidence type="ECO:0000256" key="3">
    <source>
        <dbReference type="ARBA" id="ARBA00023125"/>
    </source>
</evidence>
<evidence type="ECO:0000256" key="2">
    <source>
        <dbReference type="ARBA" id="ARBA00022908"/>
    </source>
</evidence>
<dbReference type="CDD" id="cd00801">
    <property type="entry name" value="INT_P4_C"/>
    <property type="match status" value="1"/>
</dbReference>
<feature type="domain" description="Tyr recombinase" evidence="5">
    <location>
        <begin position="208"/>
        <end position="380"/>
    </location>
</feature>
<evidence type="ECO:0000256" key="1">
    <source>
        <dbReference type="ARBA" id="ARBA00008857"/>
    </source>
</evidence>
<keyword evidence="4" id="KW-0233">DNA recombination</keyword>
<dbReference type="InterPro" id="IPR002104">
    <property type="entry name" value="Integrase_catalytic"/>
</dbReference>
<reference evidence="6 7" key="1">
    <citation type="journal article" date="2020" name="Int. J. Syst. Evol. Microbiol.">
        <title>Bartonella kosoyi sp. nov. and Bartonella krasnovii sp. nov., two novel species closely related to the zoonotic Bartonella elizabethae, isolated from black rats and wild desert rodent-fleas.</title>
        <authorList>
            <person name="Gutierrez R."/>
            <person name="Shalit T."/>
            <person name="Markus B."/>
            <person name="Yuan C."/>
            <person name="Nachum-Biala Y."/>
            <person name="Elad D."/>
            <person name="Harrus S."/>
        </authorList>
    </citation>
    <scope>NUCLEOTIDE SEQUENCE [LARGE SCALE GENOMIC DNA]</scope>
    <source>
        <strain evidence="6 7">Tel Aviv</strain>
    </source>
</reference>